<keyword evidence="2" id="KW-1185">Reference proteome</keyword>
<dbReference type="RefSeq" id="WP_196284252.1">
    <property type="nucleotide sequence ID" value="NZ_JADQDQ010000021.1"/>
</dbReference>
<dbReference type="EMBL" id="JADQDQ010000021">
    <property type="protein sequence ID" value="MBF9239901.1"/>
    <property type="molecule type" value="Genomic_DNA"/>
</dbReference>
<reference evidence="1 2" key="1">
    <citation type="submission" date="2020-11" db="EMBL/GenBank/DDBJ databases">
        <authorList>
            <person name="Kim M.K."/>
        </authorList>
    </citation>
    <scope>NUCLEOTIDE SEQUENCE [LARGE SCALE GENOMIC DNA]</scope>
    <source>
        <strain evidence="1 2">BT683</strain>
    </source>
</reference>
<evidence type="ECO:0000313" key="1">
    <source>
        <dbReference type="EMBL" id="MBF9239901.1"/>
    </source>
</evidence>
<dbReference type="Proteomes" id="UP000597617">
    <property type="component" value="Unassembled WGS sequence"/>
</dbReference>
<dbReference type="PANTHER" id="PTHR35580:SF1">
    <property type="entry name" value="PHYTASE-LIKE DOMAIN-CONTAINING PROTEIN"/>
    <property type="match status" value="1"/>
</dbReference>
<proteinExistence type="predicted"/>
<comment type="caution">
    <text evidence="1">The sequence shown here is derived from an EMBL/GenBank/DDBJ whole genome shotgun (WGS) entry which is preliminary data.</text>
</comment>
<evidence type="ECO:0000313" key="2">
    <source>
        <dbReference type="Proteomes" id="UP000597617"/>
    </source>
</evidence>
<organism evidence="1 2">
    <name type="scientific">Hymenobacter jeongseonensis</name>
    <dbReference type="NCBI Taxonomy" id="2791027"/>
    <lineage>
        <taxon>Bacteria</taxon>
        <taxon>Pseudomonadati</taxon>
        <taxon>Bacteroidota</taxon>
        <taxon>Cytophagia</taxon>
        <taxon>Cytophagales</taxon>
        <taxon>Hymenobacteraceae</taxon>
        <taxon>Hymenobacter</taxon>
    </lineage>
</organism>
<dbReference type="PANTHER" id="PTHR35580">
    <property type="entry name" value="CELL SURFACE GLYCOPROTEIN (S-LAYER PROTEIN)-LIKE PROTEIN"/>
    <property type="match status" value="1"/>
</dbReference>
<dbReference type="InterPro" id="IPR052918">
    <property type="entry name" value="Motility_Chemotaxis_Reg"/>
</dbReference>
<gene>
    <name evidence="1" type="ORF">I2I05_21090</name>
</gene>
<sequence>MRHVSLTRFFFPTRGWPLVGLCWLVNWTARAQAPSWQTAVASAAHFCTVKATALGPGGDVYLVGAFAGTARFGPIRLASTATGQGLDAFVAKWSPASQQFVWAKRLGGTASDEALAVAVHGAAVYVTGYFGSLKLRAGPLTLTNADTVASEHRIDKETTDVFVAKLTDAGPTAAFTWAQRAGGLKNDTGQGVAVNGAQVYLTGVCRSAGSQFGSLLLPALREGTPEDARPVTQQFVAKLTDAGPSGRFAWVVPTGGGREAGGAGALAVQGPAVYVVGNPARDEESDGWDDAAPPTEGPYVTKLADAGPSARPVWTQRLTPGSAVSAVAVRGANVYLAGWFWADTLRLGPAVLRNTARGRAEGANPNSFVAKLVDAGDRAAYAWAQPAGGNGSCRVSNLAVAGARLYVTGTVWGAARFGPVALAAAPAAPLRLYVARLSDRGTTGHYDWVSAVGPPRTYVPPREQPRNFHQMTTPSEVNAVAARGARVYIAGGFNGPLQFGPRVLTFANRVNLAAFLASFTDTGR</sequence>
<name>A0ABS0ING1_9BACT</name>
<evidence type="ECO:0008006" key="3">
    <source>
        <dbReference type="Google" id="ProtNLM"/>
    </source>
</evidence>
<accession>A0ABS0ING1</accession>
<protein>
    <recommendedName>
        <fullName evidence="3">DUF4185 domain-containing protein</fullName>
    </recommendedName>
</protein>